<dbReference type="Proteomes" id="UP000190229">
    <property type="component" value="Unassembled WGS sequence"/>
</dbReference>
<dbReference type="AlphaFoldDB" id="A0A1V4EQQ6"/>
<evidence type="ECO:0000313" key="1">
    <source>
        <dbReference type="EMBL" id="OPG15256.1"/>
    </source>
</evidence>
<proteinExistence type="predicted"/>
<sequence>MAGKAILAFVPDLMFSVQLREAAGRDDDVVTVVKQQEDYEQKLTQVAPALVVLDLSSVGGDLEHMVSLAKRSGAHVVAFGPHVQKDLLARAKTAGCDAVFPNSKFKMDTESILQEWVNA</sequence>
<dbReference type="EMBL" id="MWPS01000038">
    <property type="protein sequence ID" value="OPG15256.1"/>
    <property type="molecule type" value="Genomic_DNA"/>
</dbReference>
<name>A0A1V4EQQ6_9BACL</name>
<reference evidence="1 2" key="1">
    <citation type="submission" date="2017-02" db="EMBL/GenBank/DDBJ databases">
        <title>Draft genome of Acidibacillus ferrooxidans Huett2.</title>
        <authorList>
            <person name="Schopf S."/>
        </authorList>
    </citation>
    <scope>NUCLEOTIDE SEQUENCE [LARGE SCALE GENOMIC DNA]</scope>
    <source>
        <strain evidence="1 2">Huett2</strain>
    </source>
</reference>
<comment type="caution">
    <text evidence="1">The sequence shown here is derived from an EMBL/GenBank/DDBJ whole genome shotgun (WGS) entry which is preliminary data.</text>
</comment>
<keyword evidence="2" id="KW-1185">Reference proteome</keyword>
<organism evidence="1 2">
    <name type="scientific">Ferroacidibacillus organovorans</name>
    <dbReference type="NCBI Taxonomy" id="1765683"/>
    <lineage>
        <taxon>Bacteria</taxon>
        <taxon>Bacillati</taxon>
        <taxon>Bacillota</taxon>
        <taxon>Bacilli</taxon>
        <taxon>Bacillales</taxon>
        <taxon>Alicyclobacillaceae</taxon>
        <taxon>Ferroacidibacillus</taxon>
    </lineage>
</organism>
<protein>
    <recommendedName>
        <fullName evidence="3">Response regulatory domain-containing protein</fullName>
    </recommendedName>
</protein>
<accession>A0A1V4EQQ6</accession>
<evidence type="ECO:0008006" key="3">
    <source>
        <dbReference type="Google" id="ProtNLM"/>
    </source>
</evidence>
<gene>
    <name evidence="1" type="ORF">B2M26_12365</name>
</gene>
<evidence type="ECO:0000313" key="2">
    <source>
        <dbReference type="Proteomes" id="UP000190229"/>
    </source>
</evidence>
<dbReference type="RefSeq" id="WP_079291539.1">
    <property type="nucleotide sequence ID" value="NZ_MWPS01000038.1"/>
</dbReference>